<comment type="caution">
    <text evidence="1">The sequence shown here is derived from an EMBL/GenBank/DDBJ whole genome shotgun (WGS) entry which is preliminary data.</text>
</comment>
<accession>A0A2A3YHI1</accession>
<evidence type="ECO:0000313" key="2">
    <source>
        <dbReference type="Proteomes" id="UP000218598"/>
    </source>
</evidence>
<sequence length="138" mass="14779">MSTSGPGGVELVVAGDPAAARALVEEFFVGRGWRPRERGEGRVDFERGSRRRTILLGGLAGKAFHLTARIGIRGAGRDGVPRSADRTAVIRYRWGADDGRALGGTLGRARAARAHAETATALEEQLRARGHLVRARRA</sequence>
<organism evidence="1 2">
    <name type="scientific">Brachybacterium alimentarium</name>
    <dbReference type="NCBI Taxonomy" id="47845"/>
    <lineage>
        <taxon>Bacteria</taxon>
        <taxon>Bacillati</taxon>
        <taxon>Actinomycetota</taxon>
        <taxon>Actinomycetes</taxon>
        <taxon>Micrococcales</taxon>
        <taxon>Dermabacteraceae</taxon>
        <taxon>Brachybacterium</taxon>
    </lineage>
</organism>
<name>A0A2A3YHI1_9MICO</name>
<evidence type="ECO:0000313" key="1">
    <source>
        <dbReference type="EMBL" id="PCC38565.1"/>
    </source>
</evidence>
<dbReference type="EMBL" id="NRGR01000021">
    <property type="protein sequence ID" value="PCC38565.1"/>
    <property type="molecule type" value="Genomic_DNA"/>
</dbReference>
<gene>
    <name evidence="1" type="ORF">CIK66_13385</name>
</gene>
<dbReference type="RefSeq" id="WP_096197469.1">
    <property type="nucleotide sequence ID" value="NZ_JBQQGT010000013.1"/>
</dbReference>
<keyword evidence="2" id="KW-1185">Reference proteome</keyword>
<reference evidence="1 2" key="1">
    <citation type="journal article" date="2017" name="Elife">
        <title>Extensive horizontal gene transfer in cheese-associated bacteria.</title>
        <authorList>
            <person name="Bonham K.S."/>
            <person name="Wolfe B.E."/>
            <person name="Dutton R.J."/>
        </authorList>
    </citation>
    <scope>NUCLEOTIDE SEQUENCE [LARGE SCALE GENOMIC DNA]</scope>
    <source>
        <strain evidence="1 2">341_9</strain>
    </source>
</reference>
<protein>
    <recommendedName>
        <fullName evidence="3">Polyketide cyclase / dehydrase and lipid transport</fullName>
    </recommendedName>
</protein>
<proteinExistence type="predicted"/>
<dbReference type="Proteomes" id="UP000218598">
    <property type="component" value="Unassembled WGS sequence"/>
</dbReference>
<dbReference type="AlphaFoldDB" id="A0A2A3YHI1"/>
<evidence type="ECO:0008006" key="3">
    <source>
        <dbReference type="Google" id="ProtNLM"/>
    </source>
</evidence>